<accession>A0A5E4MD59</accession>
<evidence type="ECO:0000259" key="14">
    <source>
        <dbReference type="Pfam" id="PF02517"/>
    </source>
</evidence>
<sequence>MNVYELNSQCCYTKCVLESLFLSVIYVSSLYVWNSQHSRDHPSTIKKRFLSVLFMLIFSPLYTWYFIHDKTQVPIWYWLGLKWNGLFISAAASLFLTCVLFLGPICLACCKCTQLKQVISIENVKSNLTDLIWLRNCVVAPISEEFTFRACIIPLLLQCYQPFTSVFICPVFFGAAHFHQLIERIRAGTVCLDAFLISVFQFMYTTIFGAYSAFLFIYTGNIIAPIVAHQFCNHMGFPDFPEMFQFQEPKRSCLLALSLIGLICWCVMVKYATDPWLYSNQMNWTEINQCNAINSSDNFEQKHFVQL</sequence>
<feature type="domain" description="CAAX prenyl protease 2/Lysostaphin resistance protein A-like" evidence="14">
    <location>
        <begin position="131"/>
        <end position="234"/>
    </location>
</feature>
<evidence type="ECO:0000256" key="13">
    <source>
        <dbReference type="SAM" id="Phobius"/>
    </source>
</evidence>
<dbReference type="GO" id="GO:0071586">
    <property type="term" value="P:CAAX-box protein processing"/>
    <property type="evidence" value="ECO:0007669"/>
    <property type="project" value="InterPro"/>
</dbReference>
<comment type="catalytic activity">
    <reaction evidence="10">
        <text>Hydrolyzes the peptide bond -P2-(S-farnesyl or geranylgeranyl)C-P1'-P2'-P3'-COOH where P1' and P2' are amino acids with aliphatic sidechains and P3' is any C-terminal residue.</text>
        <dbReference type="EC" id="3.4.26.1"/>
    </reaction>
</comment>
<keyword evidence="8 13" id="KW-0472">Membrane</keyword>
<dbReference type="Pfam" id="PF02517">
    <property type="entry name" value="Rce1-like"/>
    <property type="match status" value="1"/>
</dbReference>
<feature type="transmembrane region" description="Helical" evidence="13">
    <location>
        <begin position="253"/>
        <end position="273"/>
    </location>
</feature>
<evidence type="ECO:0000256" key="3">
    <source>
        <dbReference type="ARBA" id="ARBA00022670"/>
    </source>
</evidence>
<evidence type="ECO:0000256" key="9">
    <source>
        <dbReference type="ARBA" id="ARBA00032607"/>
    </source>
</evidence>
<evidence type="ECO:0000256" key="4">
    <source>
        <dbReference type="ARBA" id="ARBA00022692"/>
    </source>
</evidence>
<keyword evidence="4 13" id="KW-0812">Transmembrane</keyword>
<name>A0A5E4MD59_9HEMI</name>
<dbReference type="OrthoDB" id="271604at2759"/>
<dbReference type="InterPro" id="IPR039731">
    <property type="entry name" value="Rce1"/>
</dbReference>
<evidence type="ECO:0000256" key="5">
    <source>
        <dbReference type="ARBA" id="ARBA00022801"/>
    </source>
</evidence>
<evidence type="ECO:0000313" key="15">
    <source>
        <dbReference type="EMBL" id="VVC28321.1"/>
    </source>
</evidence>
<dbReference type="GO" id="GO:0005789">
    <property type="term" value="C:endoplasmic reticulum membrane"/>
    <property type="evidence" value="ECO:0007669"/>
    <property type="project" value="UniProtKB-SubCell"/>
</dbReference>
<feature type="transmembrane region" description="Helical" evidence="13">
    <location>
        <begin position="210"/>
        <end position="232"/>
    </location>
</feature>
<keyword evidence="6" id="KW-0256">Endoplasmic reticulum</keyword>
<keyword evidence="5" id="KW-0378">Hydrolase</keyword>
<dbReference type="PANTHER" id="PTHR13046">
    <property type="entry name" value="PROTEASE U48 CAAX PRENYL PROTEASE RCE1"/>
    <property type="match status" value="1"/>
</dbReference>
<dbReference type="AlphaFoldDB" id="A0A5E4MD59"/>
<evidence type="ECO:0000256" key="2">
    <source>
        <dbReference type="ARBA" id="ARBA00006897"/>
    </source>
</evidence>
<dbReference type="GO" id="GO:0004222">
    <property type="term" value="F:metalloendopeptidase activity"/>
    <property type="evidence" value="ECO:0007669"/>
    <property type="project" value="InterPro"/>
</dbReference>
<organism evidence="15 16">
    <name type="scientific">Cinara cedri</name>
    <dbReference type="NCBI Taxonomy" id="506608"/>
    <lineage>
        <taxon>Eukaryota</taxon>
        <taxon>Metazoa</taxon>
        <taxon>Ecdysozoa</taxon>
        <taxon>Arthropoda</taxon>
        <taxon>Hexapoda</taxon>
        <taxon>Insecta</taxon>
        <taxon>Pterygota</taxon>
        <taxon>Neoptera</taxon>
        <taxon>Paraneoptera</taxon>
        <taxon>Hemiptera</taxon>
        <taxon>Sternorrhyncha</taxon>
        <taxon>Aphidomorpha</taxon>
        <taxon>Aphidoidea</taxon>
        <taxon>Aphididae</taxon>
        <taxon>Lachninae</taxon>
        <taxon>Cinara</taxon>
    </lineage>
</organism>
<feature type="transmembrane region" description="Helical" evidence="13">
    <location>
        <begin position="87"/>
        <end position="110"/>
    </location>
</feature>
<dbReference type="Proteomes" id="UP000325440">
    <property type="component" value="Unassembled WGS sequence"/>
</dbReference>
<comment type="subcellular location">
    <subcellularLocation>
        <location evidence="1">Endoplasmic reticulum membrane</location>
        <topology evidence="1">Multi-pass membrane protein</topology>
    </subcellularLocation>
</comment>
<evidence type="ECO:0000313" key="16">
    <source>
        <dbReference type="Proteomes" id="UP000325440"/>
    </source>
</evidence>
<evidence type="ECO:0000256" key="11">
    <source>
        <dbReference type="ARBA" id="ARBA00049729"/>
    </source>
</evidence>
<evidence type="ECO:0000256" key="12">
    <source>
        <dbReference type="ARBA" id="ARBA00049763"/>
    </source>
</evidence>
<reference evidence="15 16" key="1">
    <citation type="submission" date="2019-08" db="EMBL/GenBank/DDBJ databases">
        <authorList>
            <person name="Alioto T."/>
            <person name="Alioto T."/>
            <person name="Gomez Garrido J."/>
        </authorList>
    </citation>
    <scope>NUCLEOTIDE SEQUENCE [LARGE SCALE GENOMIC DNA]</scope>
</reference>
<keyword evidence="3 15" id="KW-0645">Protease</keyword>
<evidence type="ECO:0000256" key="7">
    <source>
        <dbReference type="ARBA" id="ARBA00022989"/>
    </source>
</evidence>
<dbReference type="PANTHER" id="PTHR13046:SF0">
    <property type="entry name" value="CAAX PRENYL PROTEASE 2"/>
    <property type="match status" value="1"/>
</dbReference>
<keyword evidence="7 13" id="KW-1133">Transmembrane helix</keyword>
<dbReference type="EMBL" id="CABPRJ010000479">
    <property type="protein sequence ID" value="VVC28321.1"/>
    <property type="molecule type" value="Genomic_DNA"/>
</dbReference>
<protein>
    <recommendedName>
        <fullName evidence="12">CAAX prenyl protease 2</fullName>
        <ecNumber evidence="11">3.4.26.1</ecNumber>
    </recommendedName>
    <alternativeName>
        <fullName evidence="9">Farnesylated proteins-converting enzyme 2</fullName>
    </alternativeName>
</protein>
<dbReference type="InterPro" id="IPR003675">
    <property type="entry name" value="Rce1/LyrA-like_dom"/>
</dbReference>
<gene>
    <name evidence="15" type="ORF">CINCED_3A025198</name>
</gene>
<evidence type="ECO:0000256" key="10">
    <source>
        <dbReference type="ARBA" id="ARBA00047280"/>
    </source>
</evidence>
<keyword evidence="16" id="KW-1185">Reference proteome</keyword>
<proteinExistence type="inferred from homology"/>
<dbReference type="EC" id="3.4.26.1" evidence="11"/>
<evidence type="ECO:0000256" key="1">
    <source>
        <dbReference type="ARBA" id="ARBA00004477"/>
    </source>
</evidence>
<comment type="similarity">
    <text evidence="2">Belongs to the peptidase U48 family.</text>
</comment>
<feature type="transmembrane region" description="Helical" evidence="13">
    <location>
        <begin position="49"/>
        <end position="67"/>
    </location>
</feature>
<evidence type="ECO:0000256" key="8">
    <source>
        <dbReference type="ARBA" id="ARBA00023136"/>
    </source>
</evidence>
<evidence type="ECO:0000256" key="6">
    <source>
        <dbReference type="ARBA" id="ARBA00022824"/>
    </source>
</evidence>